<evidence type="ECO:0000313" key="1">
    <source>
        <dbReference type="EMBL" id="MXQ90400.1"/>
    </source>
</evidence>
<name>A0A6B0RJW2_9CETA</name>
<dbReference type="EMBL" id="VBQZ03000063">
    <property type="protein sequence ID" value="MXQ90400.1"/>
    <property type="molecule type" value="Genomic_DNA"/>
</dbReference>
<accession>A0A6B0RJW2</accession>
<reference evidence="1" key="1">
    <citation type="submission" date="2019-10" db="EMBL/GenBank/DDBJ databases">
        <title>The sequence and de novo assembly of the wild yak genome.</title>
        <authorList>
            <person name="Liu Y."/>
        </authorList>
    </citation>
    <scope>NUCLEOTIDE SEQUENCE [LARGE SCALE GENOMIC DNA]</scope>
    <source>
        <strain evidence="1">WY2019</strain>
    </source>
</reference>
<comment type="caution">
    <text evidence="1">The sequence shown here is derived from an EMBL/GenBank/DDBJ whole genome shotgun (WGS) entry which is preliminary data.</text>
</comment>
<gene>
    <name evidence="1" type="ORF">E5288_WYG011136</name>
</gene>
<evidence type="ECO:0000313" key="2">
    <source>
        <dbReference type="Proteomes" id="UP000322234"/>
    </source>
</evidence>
<keyword evidence="2" id="KW-1185">Reference proteome</keyword>
<dbReference type="AlphaFoldDB" id="A0A6B0RJW2"/>
<sequence>MPCLALGEAVSDLGEEVSLRGTDWEASTRGEKGFHKYDLEEALWSSAKAQRERRFRIKDLWIKGIHHVAAVAPMLEKWLQKLPFPAGKPCQPGEVWSLLRGGGSITKDSTQGIANHKRDAAEFQNEWMDVDSTACQPSAALSLRVNPISASECSALSAPRHCRKPQANLKKFLFHRILREPVVMAVNWIPTPEKA</sequence>
<organism evidence="1 2">
    <name type="scientific">Bos mutus</name>
    <name type="common">wild yak</name>
    <dbReference type="NCBI Taxonomy" id="72004"/>
    <lineage>
        <taxon>Eukaryota</taxon>
        <taxon>Metazoa</taxon>
        <taxon>Chordata</taxon>
        <taxon>Craniata</taxon>
        <taxon>Vertebrata</taxon>
        <taxon>Euteleostomi</taxon>
        <taxon>Mammalia</taxon>
        <taxon>Eutheria</taxon>
        <taxon>Laurasiatheria</taxon>
        <taxon>Artiodactyla</taxon>
        <taxon>Ruminantia</taxon>
        <taxon>Pecora</taxon>
        <taxon>Bovidae</taxon>
        <taxon>Bovinae</taxon>
        <taxon>Bos</taxon>
    </lineage>
</organism>
<proteinExistence type="predicted"/>
<protein>
    <submittedName>
        <fullName evidence="1">Uncharacterized protein</fullName>
    </submittedName>
</protein>
<dbReference type="Proteomes" id="UP000322234">
    <property type="component" value="Unassembled WGS sequence"/>
</dbReference>